<keyword evidence="6" id="KW-1185">Reference proteome</keyword>
<gene>
    <name evidence="4" type="primary">MED20</name>
    <name evidence="5" type="ORF">TKK_018558</name>
</gene>
<evidence type="ECO:0000256" key="2">
    <source>
        <dbReference type="ARBA" id="ARBA00010743"/>
    </source>
</evidence>
<comment type="caution">
    <text evidence="5">The sequence shown here is derived from an EMBL/GenBank/DDBJ whole genome shotgun (WGS) entry which is preliminary data.</text>
</comment>
<dbReference type="InterPro" id="IPR013921">
    <property type="entry name" value="Mediator_Med20"/>
</dbReference>
<dbReference type="EMBL" id="JBJJXI010000150">
    <property type="protein sequence ID" value="KAL3385909.1"/>
    <property type="molecule type" value="Genomic_DNA"/>
</dbReference>
<dbReference type="GO" id="GO:0005634">
    <property type="term" value="C:nucleus"/>
    <property type="evidence" value="ECO:0007669"/>
    <property type="project" value="UniProtKB-SubCell"/>
</dbReference>
<evidence type="ECO:0000313" key="6">
    <source>
        <dbReference type="Proteomes" id="UP001627154"/>
    </source>
</evidence>
<keyword evidence="3 4" id="KW-0539">Nucleus</keyword>
<dbReference type="Proteomes" id="UP001627154">
    <property type="component" value="Unassembled WGS sequence"/>
</dbReference>
<dbReference type="Pfam" id="PF08612">
    <property type="entry name" value="Med20"/>
    <property type="match status" value="1"/>
</dbReference>
<dbReference type="AlphaFoldDB" id="A0ABD2VZ83"/>
<organism evidence="5 6">
    <name type="scientific">Trichogramma kaykai</name>
    <dbReference type="NCBI Taxonomy" id="54128"/>
    <lineage>
        <taxon>Eukaryota</taxon>
        <taxon>Metazoa</taxon>
        <taxon>Ecdysozoa</taxon>
        <taxon>Arthropoda</taxon>
        <taxon>Hexapoda</taxon>
        <taxon>Insecta</taxon>
        <taxon>Pterygota</taxon>
        <taxon>Neoptera</taxon>
        <taxon>Endopterygota</taxon>
        <taxon>Hymenoptera</taxon>
        <taxon>Apocrita</taxon>
        <taxon>Proctotrupomorpha</taxon>
        <taxon>Chalcidoidea</taxon>
        <taxon>Trichogrammatidae</taxon>
        <taxon>Trichogramma</taxon>
    </lineage>
</organism>
<reference evidence="5 6" key="1">
    <citation type="journal article" date="2024" name="bioRxiv">
        <title>A reference genome for Trichogramma kaykai: A tiny desert-dwelling parasitoid wasp with competing sex-ratio distorters.</title>
        <authorList>
            <person name="Culotta J."/>
            <person name="Lindsey A.R."/>
        </authorList>
    </citation>
    <scope>NUCLEOTIDE SEQUENCE [LARGE SCALE GENOMIC DNA]</scope>
    <source>
        <strain evidence="5 6">KSX58</strain>
    </source>
</reference>
<comment type="function">
    <text evidence="4">Component of the Mediator complex, a coactivator involved in the regulated transcription of nearly all RNA polymerase II-dependent genes. Mediator functions as a bridge to convey information from gene-specific regulatory proteins to the basal RNA polymerase II transcription machinery. Mediator is recruited to promoters by direct interactions with regulatory proteins and serves as a scaffold for the assembly of a functional preinitiation complex with RNA polymerase II and the general transcription factors.</text>
</comment>
<evidence type="ECO:0000313" key="5">
    <source>
        <dbReference type="EMBL" id="KAL3385909.1"/>
    </source>
</evidence>
<keyword evidence="4" id="KW-0804">Transcription</keyword>
<comment type="similarity">
    <text evidence="2 4">Belongs to the Mediator complex subunit 20 family.</text>
</comment>
<sequence>MQVEYKPCVVPANCWELMREFIQGFLGPSVPVQVPTYLQNRINELFQPLDTIHQYLDHFSQYRKSTGII</sequence>
<comment type="subunit">
    <text evidence="4">Component of the Mediator complex.</text>
</comment>
<proteinExistence type="inferred from homology"/>
<evidence type="ECO:0000256" key="1">
    <source>
        <dbReference type="ARBA" id="ARBA00004123"/>
    </source>
</evidence>
<comment type="subcellular location">
    <subcellularLocation>
        <location evidence="1 4">Nucleus</location>
    </subcellularLocation>
</comment>
<dbReference type="GO" id="GO:0032991">
    <property type="term" value="C:protein-containing complex"/>
    <property type="evidence" value="ECO:0007669"/>
    <property type="project" value="UniProtKB-ARBA"/>
</dbReference>
<evidence type="ECO:0000256" key="3">
    <source>
        <dbReference type="ARBA" id="ARBA00023242"/>
    </source>
</evidence>
<keyword evidence="4" id="KW-0010">Activator</keyword>
<keyword evidence="4" id="KW-0805">Transcription regulation</keyword>
<accession>A0ABD2VZ83</accession>
<evidence type="ECO:0000256" key="4">
    <source>
        <dbReference type="RuleBase" id="RU364152"/>
    </source>
</evidence>
<name>A0ABD2VZ83_9HYME</name>
<protein>
    <recommendedName>
        <fullName evidence="4">Mediator of RNA polymerase II transcription subunit 20</fullName>
    </recommendedName>
    <alternativeName>
        <fullName evidence="4">Mediator complex subunit 20</fullName>
    </alternativeName>
</protein>